<evidence type="ECO:0000256" key="1">
    <source>
        <dbReference type="ARBA" id="ARBA00004651"/>
    </source>
</evidence>
<dbReference type="InterPro" id="IPR014241">
    <property type="entry name" value="Cyt_c_oxidase_su1_bac"/>
</dbReference>
<comment type="pathway">
    <text evidence="2 17">Energy metabolism; oxidative phosphorylation.</text>
</comment>
<dbReference type="KEGG" id="puo:RZN69_01160"/>
<dbReference type="InterPro" id="IPR036927">
    <property type="entry name" value="Cyt_c_oxase-like_su1_sf"/>
</dbReference>
<dbReference type="InterPro" id="IPR023616">
    <property type="entry name" value="Cyt_c_oxase-like_su1_dom"/>
</dbReference>
<dbReference type="GO" id="GO:0009060">
    <property type="term" value="P:aerobic respiration"/>
    <property type="evidence" value="ECO:0007669"/>
    <property type="project" value="InterPro"/>
</dbReference>
<dbReference type="Pfam" id="PF00115">
    <property type="entry name" value="COX1"/>
    <property type="match status" value="1"/>
</dbReference>
<dbReference type="InterPro" id="IPR023615">
    <property type="entry name" value="Cyt_c_Oxase_su1_BS"/>
</dbReference>
<keyword evidence="7 16" id="KW-0812">Transmembrane</keyword>
<keyword evidence="20" id="KW-1185">Reference proteome</keyword>
<feature type="transmembrane region" description="Helical" evidence="17">
    <location>
        <begin position="371"/>
        <end position="395"/>
    </location>
</feature>
<dbReference type="PANTHER" id="PTHR10422">
    <property type="entry name" value="CYTOCHROME C OXIDASE SUBUNIT 1"/>
    <property type="match status" value="1"/>
</dbReference>
<evidence type="ECO:0000256" key="3">
    <source>
        <dbReference type="ARBA" id="ARBA00022448"/>
    </source>
</evidence>
<evidence type="ECO:0000256" key="15">
    <source>
        <dbReference type="ARBA" id="ARBA00047816"/>
    </source>
</evidence>
<evidence type="ECO:0000256" key="8">
    <source>
        <dbReference type="ARBA" id="ARBA00022723"/>
    </source>
</evidence>
<evidence type="ECO:0000256" key="4">
    <source>
        <dbReference type="ARBA" id="ARBA00022475"/>
    </source>
</evidence>
<evidence type="ECO:0000256" key="11">
    <source>
        <dbReference type="ARBA" id="ARBA00022989"/>
    </source>
</evidence>
<comment type="catalytic activity">
    <reaction evidence="15 17">
        <text>4 Fe(II)-[cytochrome c] + O2 + 8 H(+)(in) = 4 Fe(III)-[cytochrome c] + 2 H2O + 4 H(+)(out)</text>
        <dbReference type="Rhea" id="RHEA:11436"/>
        <dbReference type="Rhea" id="RHEA-COMP:10350"/>
        <dbReference type="Rhea" id="RHEA-COMP:14399"/>
        <dbReference type="ChEBI" id="CHEBI:15377"/>
        <dbReference type="ChEBI" id="CHEBI:15378"/>
        <dbReference type="ChEBI" id="CHEBI:15379"/>
        <dbReference type="ChEBI" id="CHEBI:29033"/>
        <dbReference type="ChEBI" id="CHEBI:29034"/>
        <dbReference type="EC" id="7.1.1.9"/>
    </reaction>
</comment>
<evidence type="ECO:0000256" key="13">
    <source>
        <dbReference type="ARBA" id="ARBA00023008"/>
    </source>
</evidence>
<dbReference type="PROSITE" id="PS00077">
    <property type="entry name" value="COX1_CUB"/>
    <property type="match status" value="1"/>
</dbReference>
<comment type="similarity">
    <text evidence="16">Belongs to the heme-copper respiratory oxidase family.</text>
</comment>
<keyword evidence="8 17" id="KW-0479">Metal-binding</keyword>
<evidence type="ECO:0000256" key="17">
    <source>
        <dbReference type="RuleBase" id="RU363061"/>
    </source>
</evidence>
<keyword evidence="12 17" id="KW-0408">Iron</keyword>
<organism evidence="19 20">
    <name type="scientific">Rubellicoccus peritrichatus</name>
    <dbReference type="NCBI Taxonomy" id="3080537"/>
    <lineage>
        <taxon>Bacteria</taxon>
        <taxon>Pseudomonadati</taxon>
        <taxon>Verrucomicrobiota</taxon>
        <taxon>Opitutia</taxon>
        <taxon>Puniceicoccales</taxon>
        <taxon>Cerasicoccaceae</taxon>
        <taxon>Rubellicoccus</taxon>
    </lineage>
</organism>
<keyword evidence="14 17" id="KW-0472">Membrane</keyword>
<feature type="transmembrane region" description="Helical" evidence="17">
    <location>
        <begin position="125"/>
        <end position="143"/>
    </location>
</feature>
<gene>
    <name evidence="19" type="primary">ctaD</name>
    <name evidence="19" type="ORF">RZN69_01160</name>
</gene>
<evidence type="ECO:0000256" key="2">
    <source>
        <dbReference type="ARBA" id="ARBA00004673"/>
    </source>
</evidence>
<dbReference type="PANTHER" id="PTHR10422:SF18">
    <property type="entry name" value="CYTOCHROME C OXIDASE SUBUNIT 1"/>
    <property type="match status" value="1"/>
</dbReference>
<feature type="transmembrane region" description="Helical" evidence="17">
    <location>
        <begin position="44"/>
        <end position="70"/>
    </location>
</feature>
<evidence type="ECO:0000256" key="5">
    <source>
        <dbReference type="ARBA" id="ARBA00022617"/>
    </source>
</evidence>
<proteinExistence type="inferred from homology"/>
<comment type="subcellular location">
    <subcellularLocation>
        <location evidence="1 17">Cell membrane</location>
        <topology evidence="1 17">Multi-pass membrane protein</topology>
    </subcellularLocation>
</comment>
<dbReference type="Gene3D" id="1.20.210.10">
    <property type="entry name" value="Cytochrome c oxidase-like, subunit I domain"/>
    <property type="match status" value="1"/>
</dbReference>
<dbReference type="CDD" id="cd01662">
    <property type="entry name" value="Ubiquinol_Oxidase_I"/>
    <property type="match status" value="1"/>
</dbReference>
<keyword evidence="9" id="KW-1278">Translocase</keyword>
<feature type="transmembrane region" description="Helical" evidence="17">
    <location>
        <begin position="327"/>
        <end position="350"/>
    </location>
</feature>
<dbReference type="GO" id="GO:0046872">
    <property type="term" value="F:metal ion binding"/>
    <property type="evidence" value="ECO:0007669"/>
    <property type="project" value="UniProtKB-KW"/>
</dbReference>
<feature type="transmembrane region" description="Helical" evidence="17">
    <location>
        <begin position="216"/>
        <end position="243"/>
    </location>
</feature>
<dbReference type="GO" id="GO:0004129">
    <property type="term" value="F:cytochrome-c oxidase activity"/>
    <property type="evidence" value="ECO:0007669"/>
    <property type="project" value="UniProtKB-EC"/>
</dbReference>
<dbReference type="GO" id="GO:0020037">
    <property type="term" value="F:heme binding"/>
    <property type="evidence" value="ECO:0007669"/>
    <property type="project" value="InterPro"/>
</dbReference>
<keyword evidence="10 16" id="KW-0249">Electron transport</keyword>
<feature type="transmembrane region" description="Helical" evidence="17">
    <location>
        <begin position="178"/>
        <end position="204"/>
    </location>
</feature>
<keyword evidence="3 16" id="KW-0813">Transport</keyword>
<evidence type="ECO:0000256" key="10">
    <source>
        <dbReference type="ARBA" id="ARBA00022982"/>
    </source>
</evidence>
<evidence type="ECO:0000256" key="14">
    <source>
        <dbReference type="ARBA" id="ARBA00023136"/>
    </source>
</evidence>
<keyword evidence="5 16" id="KW-0349">Heme</keyword>
<evidence type="ECO:0000256" key="9">
    <source>
        <dbReference type="ARBA" id="ARBA00022967"/>
    </source>
</evidence>
<evidence type="ECO:0000256" key="6">
    <source>
        <dbReference type="ARBA" id="ARBA00022660"/>
    </source>
</evidence>
<evidence type="ECO:0000256" key="7">
    <source>
        <dbReference type="ARBA" id="ARBA00022692"/>
    </source>
</evidence>
<keyword evidence="13 17" id="KW-0186">Copper</keyword>
<dbReference type="InterPro" id="IPR000883">
    <property type="entry name" value="Cyt_C_Oxase_1"/>
</dbReference>
<dbReference type="SUPFAM" id="SSF81442">
    <property type="entry name" value="Cytochrome c oxidase subunit I-like"/>
    <property type="match status" value="1"/>
</dbReference>
<evidence type="ECO:0000313" key="19">
    <source>
        <dbReference type="EMBL" id="WOO41678.1"/>
    </source>
</evidence>
<dbReference type="Proteomes" id="UP001304300">
    <property type="component" value="Chromosome"/>
</dbReference>
<dbReference type="PROSITE" id="PS50855">
    <property type="entry name" value="COX1"/>
    <property type="match status" value="1"/>
</dbReference>
<feature type="domain" description="Cytochrome oxidase subunit I profile" evidence="18">
    <location>
        <begin position="27"/>
        <end position="546"/>
    </location>
</feature>
<dbReference type="GO" id="GO:0005886">
    <property type="term" value="C:plasma membrane"/>
    <property type="evidence" value="ECO:0007669"/>
    <property type="project" value="UniProtKB-SubCell"/>
</dbReference>
<dbReference type="FunFam" id="1.20.210.10:FF:000006">
    <property type="entry name" value="Cytochrome c oxidase subunit 1"/>
    <property type="match status" value="1"/>
</dbReference>
<feature type="transmembrane region" description="Helical" evidence="17">
    <location>
        <begin position="483"/>
        <end position="504"/>
    </location>
</feature>
<feature type="transmembrane region" description="Helical" evidence="17">
    <location>
        <begin position="90"/>
        <end position="113"/>
    </location>
</feature>
<keyword evidence="4 17" id="KW-1003">Cell membrane</keyword>
<name>A0AAQ3QRV4_9BACT</name>
<comment type="function">
    <text evidence="17">Cytochrome c oxidase is the component of the respiratory chain that catalyzes the reduction of oxygen to water. Subunits 1-3 form the functional core of the enzyme complex. CO I is the catalytic subunit of the enzyme. Electrons originating in cytochrome c are transferred via the copper A center of subunit 2 and heme A of subunit 1 to the bimetallic center formed by heme A3 and copper B.</text>
</comment>
<feature type="transmembrane region" description="Helical" evidence="17">
    <location>
        <begin position="263"/>
        <end position="287"/>
    </location>
</feature>
<evidence type="ECO:0000259" key="18">
    <source>
        <dbReference type="PROSITE" id="PS50855"/>
    </source>
</evidence>
<dbReference type="AlphaFoldDB" id="A0AAQ3QRV4"/>
<keyword evidence="6 16" id="KW-0679">Respiratory chain</keyword>
<evidence type="ECO:0000256" key="16">
    <source>
        <dbReference type="RuleBase" id="RU000370"/>
    </source>
</evidence>
<dbReference type="EC" id="7.1.1.9" evidence="17"/>
<dbReference type="GO" id="GO:0015990">
    <property type="term" value="P:electron transport coupled proton transport"/>
    <property type="evidence" value="ECO:0007669"/>
    <property type="project" value="InterPro"/>
</dbReference>
<keyword evidence="11 17" id="KW-1133">Transmembrane helix</keyword>
<feature type="transmembrane region" description="Helical" evidence="17">
    <location>
        <begin position="407"/>
        <end position="429"/>
    </location>
</feature>
<accession>A0AAQ3QRV4</accession>
<feature type="transmembrane region" description="Helical" evidence="17">
    <location>
        <begin position="441"/>
        <end position="463"/>
    </location>
</feature>
<feature type="transmembrane region" description="Helical" evidence="17">
    <location>
        <begin position="299"/>
        <end position="321"/>
    </location>
</feature>
<evidence type="ECO:0000313" key="20">
    <source>
        <dbReference type="Proteomes" id="UP001304300"/>
    </source>
</evidence>
<reference evidence="19 20" key="1">
    <citation type="submission" date="2023-10" db="EMBL/GenBank/DDBJ databases">
        <title>Rubellicoccus peritrichatus gen. nov., sp. nov., isolated from an algae of coral reef tank.</title>
        <authorList>
            <person name="Luo J."/>
        </authorList>
    </citation>
    <scope>NUCLEOTIDE SEQUENCE [LARGE SCALE GENOMIC DNA]</scope>
    <source>
        <strain evidence="19 20">CR14</strain>
    </source>
</reference>
<protein>
    <recommendedName>
        <fullName evidence="17">Cytochrome c oxidase subunit 1</fullName>
        <ecNumber evidence="17">7.1.1.9</ecNumber>
    </recommendedName>
</protein>
<dbReference type="PRINTS" id="PR01165">
    <property type="entry name" value="CYCOXIDASEI"/>
</dbReference>
<dbReference type="NCBIfam" id="TIGR02891">
    <property type="entry name" value="CtaD_CoxA"/>
    <property type="match status" value="1"/>
</dbReference>
<dbReference type="GO" id="GO:0022904">
    <property type="term" value="P:respiratory electron transport chain"/>
    <property type="evidence" value="ECO:0007669"/>
    <property type="project" value="TreeGrafter"/>
</dbReference>
<sequence length="565" mass="63316">MPPNESDAALSSPMETPDSIQLEAVKRSKGLEWLMTVDHKRLGVMYICSGLFFFVVAGIMASLIRIQLAVPQNDFLPPDTFNRMFTMHGTSMVFLVGMPIIAGMANFLVPLMVGTRDMALPRLNAFGFWIFLFGGCLLYYSYIGGPGLYGAGSAPDVGWFAYAPLTSKAFSRGHTVDYWALSLILTGIGSLATAANIIVTVFCLRCKGMTMFRLPLFVWMMLVTAFLMVLALPPLSAAQIMLLLDRFLGAGFFDTQEGGSAVIWQHFFWIFGHPEVYILIMPGFAVASEVIPVFSRKPIFGYPVMVAASIMITFISLGVWAHHMFTVGMTSVANVFFATSTLLIAIPTGIKIFNWLGTMWGGKIRFATPMLFCMGFLFQFLASGLTGVMLAIVPFDWQLSDSYFVVAHFHYVLVGGLLFTIFAAIYYWYPKVTGRMLSEKIGKMHFWIFVLGFNMTFGVQHILGILGMPRRIYTYDTDRGWDLWNMISSIGVIFQGIAILLFIYNILSSLRKGKEAGPDPWDAWTLEWATSSPPPSYNFAKLPEVKSRRPLWDEKHPDDPDWRHE</sequence>
<evidence type="ECO:0000256" key="12">
    <source>
        <dbReference type="ARBA" id="ARBA00023004"/>
    </source>
</evidence>
<dbReference type="EMBL" id="CP136920">
    <property type="protein sequence ID" value="WOO41678.1"/>
    <property type="molecule type" value="Genomic_DNA"/>
</dbReference>